<evidence type="ECO:0000256" key="2">
    <source>
        <dbReference type="SAM" id="MobiDB-lite"/>
    </source>
</evidence>
<gene>
    <name evidence="3" type="ORF">SAMN04487849_1171</name>
</gene>
<reference evidence="3 4" key="1">
    <citation type="submission" date="2016-11" db="EMBL/GenBank/DDBJ databases">
        <authorList>
            <person name="Varghese N."/>
            <person name="Submissions S."/>
        </authorList>
    </citation>
    <scope>NUCLEOTIDE SEQUENCE [LARGE SCALE GENOMIC DNA]</scope>
    <source>
        <strain evidence="3 4">VTM4R57</strain>
    </source>
</reference>
<sequence>MSAALDRLKQQNAQSGSQQQLDSPETMEALTSILAAVEAQNARLDRLAEQQKKLAGFVKVMDEETTRRLERITASASTSSPSSDASARIASIESRLNEIASTLGEFAQSLNGESLNAASQSLVAEAQRNVKGH</sequence>
<feature type="coiled-coil region" evidence="1">
    <location>
        <begin position="27"/>
        <end position="54"/>
    </location>
</feature>
<evidence type="ECO:0000313" key="3">
    <source>
        <dbReference type="EMBL" id="SHL87817.1"/>
    </source>
</evidence>
<comment type="caution">
    <text evidence="3">The sequence shown here is derived from an EMBL/GenBank/DDBJ whole genome shotgun (WGS) entry which is preliminary data.</text>
</comment>
<proteinExistence type="predicted"/>
<organism evidence="3 4">
    <name type="scientific">Micrococcus luteus</name>
    <name type="common">Micrococcus lysodeikticus</name>
    <dbReference type="NCBI Taxonomy" id="1270"/>
    <lineage>
        <taxon>Bacteria</taxon>
        <taxon>Bacillati</taxon>
        <taxon>Actinomycetota</taxon>
        <taxon>Actinomycetes</taxon>
        <taxon>Micrococcales</taxon>
        <taxon>Micrococcaceae</taxon>
        <taxon>Micrococcus</taxon>
    </lineage>
</organism>
<dbReference type="EMBL" id="FRCE01000017">
    <property type="protein sequence ID" value="SHL87817.1"/>
    <property type="molecule type" value="Genomic_DNA"/>
</dbReference>
<accession>A0ABD7MAC2</accession>
<feature type="compositionally biased region" description="Low complexity" evidence="2">
    <location>
        <begin position="10"/>
        <end position="20"/>
    </location>
</feature>
<evidence type="ECO:0000313" key="4">
    <source>
        <dbReference type="Proteomes" id="UP000184253"/>
    </source>
</evidence>
<dbReference type="Proteomes" id="UP000184253">
    <property type="component" value="Unassembled WGS sequence"/>
</dbReference>
<protein>
    <submittedName>
        <fullName evidence="3">Uncharacterized protein</fullName>
    </submittedName>
</protein>
<name>A0ABD7MAC2_MICLU</name>
<feature type="region of interest" description="Disordered" evidence="2">
    <location>
        <begin position="1"/>
        <end position="26"/>
    </location>
</feature>
<evidence type="ECO:0000256" key="1">
    <source>
        <dbReference type="SAM" id="Coils"/>
    </source>
</evidence>
<dbReference type="AlphaFoldDB" id="A0ABD7MAC2"/>
<keyword evidence="1" id="KW-0175">Coiled coil</keyword>